<dbReference type="AlphaFoldDB" id="A0AAN7UV87"/>
<evidence type="ECO:0000313" key="2">
    <source>
        <dbReference type="Proteomes" id="UP001305414"/>
    </source>
</evidence>
<name>A0AAN7UV87_9PEZI</name>
<keyword evidence="2" id="KW-1185">Reference proteome</keyword>
<dbReference type="Proteomes" id="UP001305414">
    <property type="component" value="Unassembled WGS sequence"/>
</dbReference>
<proteinExistence type="predicted"/>
<reference evidence="1 2" key="1">
    <citation type="submission" date="2023-10" db="EMBL/GenBank/DDBJ databases">
        <title>Draft genome sequence of Xylaria bambusicola isolate GMP-LS, the root and basal stem rot pathogen of sugarcane in Indonesia.</title>
        <authorList>
            <person name="Selvaraj P."/>
            <person name="Muralishankar V."/>
            <person name="Muruganantham S."/>
            <person name="Sp S."/>
            <person name="Haryani S."/>
            <person name="Lau K.J.X."/>
            <person name="Naqvi N.I."/>
        </authorList>
    </citation>
    <scope>NUCLEOTIDE SEQUENCE [LARGE SCALE GENOMIC DNA]</scope>
    <source>
        <strain evidence="1">GMP-LS</strain>
    </source>
</reference>
<comment type="caution">
    <text evidence="1">The sequence shown here is derived from an EMBL/GenBank/DDBJ whole genome shotgun (WGS) entry which is preliminary data.</text>
</comment>
<evidence type="ECO:0000313" key="1">
    <source>
        <dbReference type="EMBL" id="KAK5634884.1"/>
    </source>
</evidence>
<sequence>MPLFQLPWLKTLAPASMRDHVNVLRSNAHSAYSCFELVKYVPLTTKWVSMTPPFGKRKPGGE</sequence>
<gene>
    <name evidence="1" type="ORF">RRF57_010596</name>
</gene>
<dbReference type="EMBL" id="JAWHQM010000045">
    <property type="protein sequence ID" value="KAK5634884.1"/>
    <property type="molecule type" value="Genomic_DNA"/>
</dbReference>
<accession>A0AAN7UV87</accession>
<protein>
    <submittedName>
        <fullName evidence="1">Uncharacterized protein</fullName>
    </submittedName>
</protein>
<organism evidence="1 2">
    <name type="scientific">Xylaria bambusicola</name>
    <dbReference type="NCBI Taxonomy" id="326684"/>
    <lineage>
        <taxon>Eukaryota</taxon>
        <taxon>Fungi</taxon>
        <taxon>Dikarya</taxon>
        <taxon>Ascomycota</taxon>
        <taxon>Pezizomycotina</taxon>
        <taxon>Sordariomycetes</taxon>
        <taxon>Xylariomycetidae</taxon>
        <taxon>Xylariales</taxon>
        <taxon>Xylariaceae</taxon>
        <taxon>Xylaria</taxon>
    </lineage>
</organism>